<feature type="region of interest" description="Disordered" evidence="1">
    <location>
        <begin position="1"/>
        <end position="20"/>
    </location>
</feature>
<reference evidence="2" key="1">
    <citation type="submission" date="2019-08" db="EMBL/GenBank/DDBJ databases">
        <authorList>
            <person name="Kucharzyk K."/>
            <person name="Murdoch R.W."/>
            <person name="Higgins S."/>
            <person name="Loffler F."/>
        </authorList>
    </citation>
    <scope>NUCLEOTIDE SEQUENCE</scope>
</reference>
<evidence type="ECO:0000313" key="2">
    <source>
        <dbReference type="EMBL" id="MPM30904.1"/>
    </source>
</evidence>
<evidence type="ECO:0000256" key="1">
    <source>
        <dbReference type="SAM" id="MobiDB-lite"/>
    </source>
</evidence>
<sequence>MDGEEAHHRGSHHADQIGREHGGVEACLQCVLQLQNRRAEYGGKGKQKRKTHSKPPVIPAQHTSGDGRARA</sequence>
<protein>
    <submittedName>
        <fullName evidence="2">Uncharacterized protein</fullName>
    </submittedName>
</protein>
<accession>A0A644YY50</accession>
<dbReference type="AlphaFoldDB" id="A0A644YY50"/>
<organism evidence="2">
    <name type="scientific">bioreactor metagenome</name>
    <dbReference type="NCBI Taxonomy" id="1076179"/>
    <lineage>
        <taxon>unclassified sequences</taxon>
        <taxon>metagenomes</taxon>
        <taxon>ecological metagenomes</taxon>
    </lineage>
</organism>
<gene>
    <name evidence="2" type="ORF">SDC9_77457</name>
</gene>
<feature type="region of interest" description="Disordered" evidence="1">
    <location>
        <begin position="40"/>
        <end position="71"/>
    </location>
</feature>
<comment type="caution">
    <text evidence="2">The sequence shown here is derived from an EMBL/GenBank/DDBJ whole genome shotgun (WGS) entry which is preliminary data.</text>
</comment>
<dbReference type="EMBL" id="VSSQ01005923">
    <property type="protein sequence ID" value="MPM30904.1"/>
    <property type="molecule type" value="Genomic_DNA"/>
</dbReference>
<name>A0A644YY50_9ZZZZ</name>
<proteinExistence type="predicted"/>